<accession>A0AAV4ZTV7</accession>
<evidence type="ECO:0000256" key="1">
    <source>
        <dbReference type="SAM" id="Phobius"/>
    </source>
</evidence>
<feature type="transmembrane region" description="Helical" evidence="1">
    <location>
        <begin position="226"/>
        <end position="246"/>
    </location>
</feature>
<evidence type="ECO:0000256" key="2">
    <source>
        <dbReference type="SAM" id="SignalP"/>
    </source>
</evidence>
<feature type="chain" id="PRO_5043674704" evidence="2">
    <location>
        <begin position="21"/>
        <end position="340"/>
    </location>
</feature>
<feature type="transmembrane region" description="Helical" evidence="1">
    <location>
        <begin position="284"/>
        <end position="304"/>
    </location>
</feature>
<keyword evidence="1" id="KW-0472">Membrane</keyword>
<keyword evidence="4" id="KW-1185">Reference proteome</keyword>
<sequence>MLRRVGFLLPLFAFCGVAFAAAPSCKPAPFLAGVPFLADQMTSTTAPDGEVSYSLKADPRIRAGFRTVAADPPAPGTRLGYAAEIGRRLALEESAIRARGGQVHVAAIPFAPAAYRVVRRGDPEVGADRIAGRLAIYVSPSCELIAEYDAPDAMLLRAQFGEVIAAVDAVRDVVGRTAPSIPLRDETSAPTGGFAYLVGLGLPLLVAVVLTLLLGGSVARGVPGALSKAAMIFVGLASALVVAGSQYAGYPATLPPEILALVAAVAAGALVTAFLPVGVPLRFAIAFGCAAGFSIVGYALLGWVAEPYGLSLAGVCISLGSILAALWWTRATGRFLMPIS</sequence>
<organism evidence="3 4">
    <name type="scientific">Methylobacterium hispanicum</name>
    <dbReference type="NCBI Taxonomy" id="270350"/>
    <lineage>
        <taxon>Bacteria</taxon>
        <taxon>Pseudomonadati</taxon>
        <taxon>Pseudomonadota</taxon>
        <taxon>Alphaproteobacteria</taxon>
        <taxon>Hyphomicrobiales</taxon>
        <taxon>Methylobacteriaceae</taxon>
        <taxon>Methylobacterium</taxon>
    </lineage>
</organism>
<comment type="caution">
    <text evidence="3">The sequence shown here is derived from an EMBL/GenBank/DDBJ whole genome shotgun (WGS) entry which is preliminary data.</text>
</comment>
<feature type="signal peptide" evidence="2">
    <location>
        <begin position="1"/>
        <end position="20"/>
    </location>
</feature>
<gene>
    <name evidence="3" type="ORF">BHAOGJBA_5140</name>
</gene>
<reference evidence="3" key="1">
    <citation type="journal article" date="2016" name="Front. Microbiol.">
        <title>Genome Sequence of the Piezophilic, Mesophilic Sulfate-Reducing Bacterium Desulfovibrio indicus J2T.</title>
        <authorList>
            <person name="Cao J."/>
            <person name="Maignien L."/>
            <person name="Shao Z."/>
            <person name="Alain K."/>
            <person name="Jebbar M."/>
        </authorList>
    </citation>
    <scope>NUCLEOTIDE SEQUENCE</scope>
    <source>
        <strain evidence="3">DSM 16372</strain>
    </source>
</reference>
<protein>
    <submittedName>
        <fullName evidence="3">Uncharacterized protein</fullName>
    </submittedName>
</protein>
<evidence type="ECO:0000313" key="4">
    <source>
        <dbReference type="Proteomes" id="UP001055247"/>
    </source>
</evidence>
<feature type="transmembrane region" description="Helical" evidence="1">
    <location>
        <begin position="258"/>
        <end position="277"/>
    </location>
</feature>
<dbReference type="AlphaFoldDB" id="A0AAV4ZTV7"/>
<keyword evidence="2" id="KW-0732">Signal</keyword>
<name>A0AAV4ZTV7_9HYPH</name>
<proteinExistence type="predicted"/>
<evidence type="ECO:0000313" key="3">
    <source>
        <dbReference type="EMBL" id="GJD91592.1"/>
    </source>
</evidence>
<reference evidence="3" key="2">
    <citation type="submission" date="2021-08" db="EMBL/GenBank/DDBJ databases">
        <authorList>
            <person name="Tani A."/>
            <person name="Ola A."/>
            <person name="Ogura Y."/>
            <person name="Katsura K."/>
            <person name="Hayashi T."/>
        </authorList>
    </citation>
    <scope>NUCLEOTIDE SEQUENCE</scope>
    <source>
        <strain evidence="3">DSM 16372</strain>
    </source>
</reference>
<keyword evidence="1" id="KW-1133">Transmembrane helix</keyword>
<keyword evidence="1" id="KW-0812">Transmembrane</keyword>
<dbReference type="Proteomes" id="UP001055247">
    <property type="component" value="Unassembled WGS sequence"/>
</dbReference>
<feature type="transmembrane region" description="Helical" evidence="1">
    <location>
        <begin position="310"/>
        <end position="328"/>
    </location>
</feature>
<dbReference type="EMBL" id="BPQO01000029">
    <property type="protein sequence ID" value="GJD91592.1"/>
    <property type="molecule type" value="Genomic_DNA"/>
</dbReference>
<feature type="transmembrane region" description="Helical" evidence="1">
    <location>
        <begin position="194"/>
        <end position="214"/>
    </location>
</feature>